<evidence type="ECO:0000256" key="1">
    <source>
        <dbReference type="SAM" id="MobiDB-lite"/>
    </source>
</evidence>
<accession>A0A7X6KVY7</accession>
<keyword evidence="2" id="KW-0812">Transmembrane</keyword>
<feature type="transmembrane region" description="Helical" evidence="2">
    <location>
        <begin position="106"/>
        <end position="124"/>
    </location>
</feature>
<evidence type="ECO:0000256" key="2">
    <source>
        <dbReference type="SAM" id="Phobius"/>
    </source>
</evidence>
<comment type="caution">
    <text evidence="3">The sequence shown here is derived from an EMBL/GenBank/DDBJ whole genome shotgun (WGS) entry which is preliminary data.</text>
</comment>
<sequence length="199" mass="22414">MFGRSKDNDASQPAVEETPAVIETQAGKGRPTPTRKQAEAANRRPLVPADRKAAAKDARAAQRIEREKQYQAMQSGDERYLPAKDKGPVRRYVRLYVDARWNLGELFLPIAIVVLLANIGLSAISTQAAFLALIALYVFILAMVADSVIMWRRLKKKLIEKYGPDAIVRGTMMYAITRVFQIRRARLPKPQNKHGEWPS</sequence>
<dbReference type="InterPro" id="IPR021403">
    <property type="entry name" value="DUF3043"/>
</dbReference>
<proteinExistence type="predicted"/>
<name>A0A7X6KVY7_9CELL</name>
<keyword evidence="2" id="KW-0472">Membrane</keyword>
<dbReference type="Pfam" id="PF11241">
    <property type="entry name" value="DUF3043"/>
    <property type="match status" value="1"/>
</dbReference>
<keyword evidence="2" id="KW-1133">Transmembrane helix</keyword>
<dbReference type="AlphaFoldDB" id="A0A7X6KVY7"/>
<reference evidence="3 4" key="1">
    <citation type="submission" date="2020-04" db="EMBL/GenBank/DDBJ databases">
        <title>MicrobeNet Type strains.</title>
        <authorList>
            <person name="Nicholson A.C."/>
        </authorList>
    </citation>
    <scope>NUCLEOTIDE SEQUENCE [LARGE SCALE GENOMIC DNA]</scope>
    <source>
        <strain evidence="3 4">ATCC BAA-788</strain>
    </source>
</reference>
<feature type="region of interest" description="Disordered" evidence="1">
    <location>
        <begin position="1"/>
        <end position="52"/>
    </location>
</feature>
<protein>
    <submittedName>
        <fullName evidence="3">DUF3043 domain-containing protein</fullName>
    </submittedName>
</protein>
<gene>
    <name evidence="3" type="ORF">HGA03_11325</name>
</gene>
<evidence type="ECO:0000313" key="3">
    <source>
        <dbReference type="EMBL" id="NKY23252.1"/>
    </source>
</evidence>
<feature type="transmembrane region" description="Helical" evidence="2">
    <location>
        <begin position="130"/>
        <end position="151"/>
    </location>
</feature>
<evidence type="ECO:0000313" key="4">
    <source>
        <dbReference type="Proteomes" id="UP000581206"/>
    </source>
</evidence>
<organism evidence="3 4">
    <name type="scientific">Cellulomonas denverensis</name>
    <dbReference type="NCBI Taxonomy" id="264297"/>
    <lineage>
        <taxon>Bacteria</taxon>
        <taxon>Bacillati</taxon>
        <taxon>Actinomycetota</taxon>
        <taxon>Actinomycetes</taxon>
        <taxon>Micrococcales</taxon>
        <taxon>Cellulomonadaceae</taxon>
        <taxon>Cellulomonas</taxon>
    </lineage>
</organism>
<dbReference type="Proteomes" id="UP000581206">
    <property type="component" value="Unassembled WGS sequence"/>
</dbReference>
<keyword evidence="4" id="KW-1185">Reference proteome</keyword>
<dbReference type="EMBL" id="JAAXOX010000005">
    <property type="protein sequence ID" value="NKY23252.1"/>
    <property type="molecule type" value="Genomic_DNA"/>
</dbReference>
<dbReference type="RefSeq" id="WP_168630390.1">
    <property type="nucleotide sequence ID" value="NZ_BONL01000018.1"/>
</dbReference>